<dbReference type="Proteomes" id="UP000316079">
    <property type="component" value="Unassembled WGS sequence"/>
</dbReference>
<dbReference type="AlphaFoldDB" id="A0A553R6L2"/>
<evidence type="ECO:0000313" key="1">
    <source>
        <dbReference type="EMBL" id="TRY97814.1"/>
    </source>
</evidence>
<reference evidence="1 2" key="1">
    <citation type="journal article" date="2019" name="Sci. Data">
        <title>Hybrid genome assembly and annotation of Danionella translucida.</title>
        <authorList>
            <person name="Kadobianskyi M."/>
            <person name="Schulze L."/>
            <person name="Schuelke M."/>
            <person name="Judkewitz B."/>
        </authorList>
    </citation>
    <scope>NUCLEOTIDE SEQUENCE [LARGE SCALE GENOMIC DNA]</scope>
    <source>
        <strain evidence="1 2">Bolton</strain>
    </source>
</reference>
<name>A0A553R6L2_9TELE</name>
<keyword evidence="2" id="KW-1185">Reference proteome</keyword>
<accession>A0A553R6L2</accession>
<comment type="caution">
    <text evidence="1">The sequence shown here is derived from an EMBL/GenBank/DDBJ whole genome shotgun (WGS) entry which is preliminary data.</text>
</comment>
<gene>
    <name evidence="1" type="ORF">DNTS_014951</name>
</gene>
<sequence length="83" mass="9408">MEEHGGAAWVKCQPAVYNNFPEDARPPESPDAAVDFNRLDLRRNRANGKRHRDTAAMSVFCTKPDFNGVLRDKVEIMNGTEKF</sequence>
<dbReference type="EMBL" id="SRMA01025208">
    <property type="protein sequence ID" value="TRY97814.1"/>
    <property type="molecule type" value="Genomic_DNA"/>
</dbReference>
<evidence type="ECO:0000313" key="2">
    <source>
        <dbReference type="Proteomes" id="UP000316079"/>
    </source>
</evidence>
<protein>
    <submittedName>
        <fullName evidence="1">Uncharacterized protein</fullName>
    </submittedName>
</protein>
<organism evidence="1 2">
    <name type="scientific">Danionella cerebrum</name>
    <dbReference type="NCBI Taxonomy" id="2873325"/>
    <lineage>
        <taxon>Eukaryota</taxon>
        <taxon>Metazoa</taxon>
        <taxon>Chordata</taxon>
        <taxon>Craniata</taxon>
        <taxon>Vertebrata</taxon>
        <taxon>Euteleostomi</taxon>
        <taxon>Actinopterygii</taxon>
        <taxon>Neopterygii</taxon>
        <taxon>Teleostei</taxon>
        <taxon>Ostariophysi</taxon>
        <taxon>Cypriniformes</taxon>
        <taxon>Danionidae</taxon>
        <taxon>Danioninae</taxon>
        <taxon>Danionella</taxon>
    </lineage>
</organism>
<proteinExistence type="predicted"/>
<dbReference type="OrthoDB" id="422720at2759"/>
<feature type="non-terminal residue" evidence="1">
    <location>
        <position position="83"/>
    </location>
</feature>